<organism evidence="2 3">
    <name type="scientific">Campylobacter estrildidarum</name>
    <dbReference type="NCBI Taxonomy" id="2510189"/>
    <lineage>
        <taxon>Bacteria</taxon>
        <taxon>Pseudomonadati</taxon>
        <taxon>Campylobacterota</taxon>
        <taxon>Epsilonproteobacteria</taxon>
        <taxon>Campylobacterales</taxon>
        <taxon>Campylobacteraceae</taxon>
        <taxon>Campylobacter</taxon>
    </lineage>
</organism>
<dbReference type="InterPro" id="IPR000983">
    <property type="entry name" value="Bac_GSPG_pilin"/>
</dbReference>
<evidence type="ECO:0000256" key="1">
    <source>
        <dbReference type="ARBA" id="ARBA00022481"/>
    </source>
</evidence>
<reference evidence="2 3" key="1">
    <citation type="submission" date="2018-05" db="EMBL/GenBank/DDBJ databases">
        <title>Novel Campyloabacter and Helicobacter Species and Strains.</title>
        <authorList>
            <person name="Mannion A.J."/>
            <person name="Shen Z."/>
            <person name="Fox J.G."/>
        </authorList>
    </citation>
    <scope>NUCLEOTIDE SEQUENCE [LARGE SCALE GENOMIC DNA]</scope>
    <source>
        <strain evidence="3">MIT17-664</strain>
    </source>
</reference>
<dbReference type="InterPro" id="IPR045584">
    <property type="entry name" value="Pilin-like"/>
</dbReference>
<gene>
    <name evidence="2" type="ORF">CQA69_00090</name>
</gene>
<dbReference type="SUPFAM" id="SSF54523">
    <property type="entry name" value="Pili subunits"/>
    <property type="match status" value="1"/>
</dbReference>
<keyword evidence="3" id="KW-1185">Reference proteome</keyword>
<dbReference type="Pfam" id="PF07963">
    <property type="entry name" value="N_methyl"/>
    <property type="match status" value="1"/>
</dbReference>
<evidence type="ECO:0000313" key="3">
    <source>
        <dbReference type="Proteomes" id="UP000308838"/>
    </source>
</evidence>
<dbReference type="PRINTS" id="PR00813">
    <property type="entry name" value="BCTERIALGSPG"/>
</dbReference>
<dbReference type="EMBL" id="NXLZ01000001">
    <property type="protein sequence ID" value="TKX31952.1"/>
    <property type="molecule type" value="Genomic_DNA"/>
</dbReference>
<evidence type="ECO:0000313" key="2">
    <source>
        <dbReference type="EMBL" id="TKX31952.1"/>
    </source>
</evidence>
<sequence>MKRAFTLLELIFVILILGILASLALTFTGRNKDEAKLLKLKIDYEMLNSALSFMRTQTELKQINGFILNLDNAKLNTSKEKLFYCVKAKECDYSLLDSPIYSDFKSWMKIASNRYRFFLNSKEYIDFFYNSKDGILECINSKYCKDLQ</sequence>
<dbReference type="NCBIfam" id="TIGR02532">
    <property type="entry name" value="IV_pilin_GFxxxE"/>
    <property type="match status" value="1"/>
</dbReference>
<keyword evidence="1" id="KW-0488">Methylation</keyword>
<dbReference type="GO" id="GO:0015627">
    <property type="term" value="C:type II protein secretion system complex"/>
    <property type="evidence" value="ECO:0007669"/>
    <property type="project" value="InterPro"/>
</dbReference>
<dbReference type="AlphaFoldDB" id="A0A4V6DWG0"/>
<dbReference type="Proteomes" id="UP000308838">
    <property type="component" value="Unassembled WGS sequence"/>
</dbReference>
<proteinExistence type="predicted"/>
<dbReference type="InterPro" id="IPR012902">
    <property type="entry name" value="N_methyl_site"/>
</dbReference>
<comment type="caution">
    <text evidence="2">The sequence shown here is derived from an EMBL/GenBank/DDBJ whole genome shotgun (WGS) entry which is preliminary data.</text>
</comment>
<accession>A0A4V6DWG0</accession>
<dbReference type="RefSeq" id="WP_137619808.1">
    <property type="nucleotide sequence ID" value="NZ_NXLZ01000001.1"/>
</dbReference>
<dbReference type="Gene3D" id="3.30.700.10">
    <property type="entry name" value="Glycoprotein, Type 4 Pilin"/>
    <property type="match status" value="1"/>
</dbReference>
<name>A0A4V6DWG0_9BACT</name>
<dbReference type="GO" id="GO:0015628">
    <property type="term" value="P:protein secretion by the type II secretion system"/>
    <property type="evidence" value="ECO:0007669"/>
    <property type="project" value="InterPro"/>
</dbReference>
<protein>
    <submittedName>
        <fullName evidence="2">Type II secretion system protein</fullName>
    </submittedName>
</protein>
<dbReference type="OrthoDB" id="5358236at2"/>